<dbReference type="VEuPathDB" id="TriTrypDB:BSAL_31320"/>
<feature type="region of interest" description="Disordered" evidence="1">
    <location>
        <begin position="38"/>
        <end position="64"/>
    </location>
</feature>
<dbReference type="EMBL" id="CYKH01001905">
    <property type="protein sequence ID" value="CUG91324.1"/>
    <property type="molecule type" value="Genomic_DNA"/>
</dbReference>
<dbReference type="InterPro" id="IPR051647">
    <property type="entry name" value="Mediator_comp_sub12"/>
</dbReference>
<dbReference type="PANTHER" id="PTHR46007:SF8">
    <property type="entry name" value="C2H2-TYPE DOMAIN-CONTAINING PROTEIN"/>
    <property type="match status" value="1"/>
</dbReference>
<feature type="compositionally biased region" description="Low complexity" evidence="1">
    <location>
        <begin position="505"/>
        <end position="523"/>
    </location>
</feature>
<feature type="region of interest" description="Disordered" evidence="1">
    <location>
        <begin position="679"/>
        <end position="780"/>
    </location>
</feature>
<dbReference type="GO" id="GO:0045944">
    <property type="term" value="P:positive regulation of transcription by RNA polymerase II"/>
    <property type="evidence" value="ECO:0007669"/>
    <property type="project" value="TreeGrafter"/>
</dbReference>
<feature type="compositionally biased region" description="Low complexity" evidence="1">
    <location>
        <begin position="699"/>
        <end position="717"/>
    </location>
</feature>
<feature type="compositionally biased region" description="Low complexity" evidence="1">
    <location>
        <begin position="476"/>
        <end position="488"/>
    </location>
</feature>
<protein>
    <submittedName>
        <fullName evidence="2">Uncharacterized protein</fullName>
    </submittedName>
</protein>
<dbReference type="GO" id="GO:0016592">
    <property type="term" value="C:mediator complex"/>
    <property type="evidence" value="ECO:0007669"/>
    <property type="project" value="TreeGrafter"/>
</dbReference>
<proteinExistence type="predicted"/>
<dbReference type="Proteomes" id="UP000051952">
    <property type="component" value="Unassembled WGS sequence"/>
</dbReference>
<keyword evidence="3" id="KW-1185">Reference proteome</keyword>
<gene>
    <name evidence="2" type="ORF">BSAL_31320</name>
</gene>
<reference evidence="3" key="1">
    <citation type="submission" date="2015-09" db="EMBL/GenBank/DDBJ databases">
        <authorList>
            <consortium name="Pathogen Informatics"/>
        </authorList>
    </citation>
    <scope>NUCLEOTIDE SEQUENCE [LARGE SCALE GENOMIC DNA]</scope>
    <source>
        <strain evidence="3">Lake Konstanz</strain>
    </source>
</reference>
<feature type="compositionally biased region" description="Polar residues" evidence="1">
    <location>
        <begin position="244"/>
        <end position="258"/>
    </location>
</feature>
<feature type="compositionally biased region" description="Polar residues" evidence="1">
    <location>
        <begin position="489"/>
        <end position="502"/>
    </location>
</feature>
<sequence>MSMDEWNIDFVIDDDVDMFKSAPALREMQDDLEQFVRRQADLTPYKTPPRSDLQPPTPTNGVDDDTTVSEILHERTVRALSPLRSLEEAAPPAAAKTTTTTTLVPLSHSSKSSPAPVVTFVVAAAPTAGRQQQQQVVEDADARRKRIVDELLSARRRASGVISVSQQHASAAVVLAPQPTQQGHTVGDNITPSFSAMQTRPPSTHLSPVSVIVTHHDEQSGGQYSAFSSSLPDGPLALFGNGGSPSQDIVNSRGVSPEQQQQQQQQRVVVVTPPPSAVLKSTSTATTSTVIVSAPTSNTTAAPVTPRQTAAAAVQGGAALPNVSLVVLKEESFEDGTTTQRFYSRGRLTTPRAPDDVRGNRADMVAILLKTAHHIQLQAEDELTGALRQQASEHPQYLVFQPSQQPLRARRVLTPPPEALLPSNEATVVVSSLPRGDAPAASSFISPSQFPRYISADNTPDKVRSPYPINELFTSSASSGGVAGPSTTYGGQQQPSTTSSGINVRGGMTTSTTTPPHSSRVHSASPHPQNPYSTPVTLLSSPQQQQQPQYHPLVVLHQQQQHPLAPIADGNWIPPRAKGRVATLGPDIRRAATLPEKRFDVAVGTASYAAAELMDQVKRTTQHLYKDPAAAVSNVPPPPPPTTLPLRAIASMHFPQRPPPTDVPLVSKNVAVSSHERALLHGGDQPAPRPSTNTAIRSPQQQQHQQQHQQQRPVVHVAPPPPPVRAPLALSSQPAAPPQQPHRSPTYEALQVPEPYTPTSDNSPSRSMAALRRSRSVTFL</sequence>
<feature type="region of interest" description="Disordered" evidence="1">
    <location>
        <begin position="476"/>
        <end position="538"/>
    </location>
</feature>
<feature type="compositionally biased region" description="Polar residues" evidence="1">
    <location>
        <begin position="526"/>
        <end position="537"/>
    </location>
</feature>
<feature type="region of interest" description="Disordered" evidence="1">
    <location>
        <begin position="88"/>
        <end position="110"/>
    </location>
</feature>
<dbReference type="AlphaFoldDB" id="A0A0S4JIP6"/>
<dbReference type="PANTHER" id="PTHR46007">
    <property type="entry name" value="MEDIATOR OF RNA POLYMERASE II TRANSCRIPTION SUBUNIT 12"/>
    <property type="match status" value="1"/>
</dbReference>
<dbReference type="GO" id="GO:0003713">
    <property type="term" value="F:transcription coactivator activity"/>
    <property type="evidence" value="ECO:0007669"/>
    <property type="project" value="TreeGrafter"/>
</dbReference>
<organism evidence="2 3">
    <name type="scientific">Bodo saltans</name>
    <name type="common">Flagellated protozoan</name>
    <dbReference type="NCBI Taxonomy" id="75058"/>
    <lineage>
        <taxon>Eukaryota</taxon>
        <taxon>Discoba</taxon>
        <taxon>Euglenozoa</taxon>
        <taxon>Kinetoplastea</taxon>
        <taxon>Metakinetoplastina</taxon>
        <taxon>Eubodonida</taxon>
        <taxon>Bodonidae</taxon>
        <taxon>Bodo</taxon>
    </lineage>
</organism>
<feature type="compositionally biased region" description="Low complexity" evidence="1">
    <location>
        <begin position="259"/>
        <end position="268"/>
    </location>
</feature>
<evidence type="ECO:0000256" key="1">
    <source>
        <dbReference type="SAM" id="MobiDB-lite"/>
    </source>
</evidence>
<name>A0A0S4JIP6_BODSA</name>
<evidence type="ECO:0000313" key="3">
    <source>
        <dbReference type="Proteomes" id="UP000051952"/>
    </source>
</evidence>
<evidence type="ECO:0000313" key="2">
    <source>
        <dbReference type="EMBL" id="CUG91324.1"/>
    </source>
</evidence>
<feature type="compositionally biased region" description="Low complexity" evidence="1">
    <location>
        <begin position="89"/>
        <end position="102"/>
    </location>
</feature>
<feature type="region of interest" description="Disordered" evidence="1">
    <location>
        <begin position="235"/>
        <end position="268"/>
    </location>
</feature>
<accession>A0A0S4JIP6</accession>